<protein>
    <submittedName>
        <fullName evidence="2">Uncharacterized protein</fullName>
    </submittedName>
</protein>
<dbReference type="Proteomes" id="UP000825890">
    <property type="component" value="Unassembled WGS sequence"/>
</dbReference>
<comment type="caution">
    <text evidence="2">The sequence shown here is derived from an EMBL/GenBank/DDBJ whole genome shotgun (WGS) entry which is preliminary data.</text>
</comment>
<name>A0A9P3CE47_9PEZI</name>
<feature type="region of interest" description="Disordered" evidence="1">
    <location>
        <begin position="1"/>
        <end position="44"/>
    </location>
</feature>
<gene>
    <name evidence="2" type="ORF">CKM354_000441200</name>
</gene>
<reference evidence="2 3" key="1">
    <citation type="submission" date="2021-01" db="EMBL/GenBank/DDBJ databases">
        <title>Cercospora kikuchii MAFF 305040 whole genome shotgun sequence.</title>
        <authorList>
            <person name="Kashiwa T."/>
            <person name="Suzuki T."/>
        </authorList>
    </citation>
    <scope>NUCLEOTIDE SEQUENCE [LARGE SCALE GENOMIC DNA]</scope>
    <source>
        <strain evidence="2 3">MAFF 305040</strain>
    </source>
</reference>
<keyword evidence="3" id="KW-1185">Reference proteome</keyword>
<dbReference type="RefSeq" id="XP_044655583.1">
    <property type="nucleotide sequence ID" value="XM_044799648.1"/>
</dbReference>
<accession>A0A9P3CE47</accession>
<proteinExistence type="predicted"/>
<dbReference type="AlphaFoldDB" id="A0A9P3CE47"/>
<organism evidence="2 3">
    <name type="scientific">Cercospora kikuchii</name>
    <dbReference type="NCBI Taxonomy" id="84275"/>
    <lineage>
        <taxon>Eukaryota</taxon>
        <taxon>Fungi</taxon>
        <taxon>Dikarya</taxon>
        <taxon>Ascomycota</taxon>
        <taxon>Pezizomycotina</taxon>
        <taxon>Dothideomycetes</taxon>
        <taxon>Dothideomycetidae</taxon>
        <taxon>Mycosphaerellales</taxon>
        <taxon>Mycosphaerellaceae</taxon>
        <taxon>Cercospora</taxon>
    </lineage>
</organism>
<feature type="compositionally biased region" description="Basic and acidic residues" evidence="1">
    <location>
        <begin position="13"/>
        <end position="35"/>
    </location>
</feature>
<evidence type="ECO:0000313" key="2">
    <source>
        <dbReference type="EMBL" id="GIZ41096.1"/>
    </source>
</evidence>
<evidence type="ECO:0000256" key="1">
    <source>
        <dbReference type="SAM" id="MobiDB-lite"/>
    </source>
</evidence>
<sequence length="94" mass="10536">MSDPLDTGLQYGDIDHNSHKSYDNDDDCNDYKEGQGNHNYEEEDSHDYQVSTLCNYLQEEEEWGLLLSACSSSGGAGGIEIKFCMLMEQLDSAD</sequence>
<evidence type="ECO:0000313" key="3">
    <source>
        <dbReference type="Proteomes" id="UP000825890"/>
    </source>
</evidence>
<dbReference type="GeneID" id="68289987"/>
<dbReference type="EMBL" id="BOLY01000003">
    <property type="protein sequence ID" value="GIZ41096.1"/>
    <property type="molecule type" value="Genomic_DNA"/>
</dbReference>